<dbReference type="Proteomes" id="UP001501170">
    <property type="component" value="Unassembled WGS sequence"/>
</dbReference>
<accession>A0ABN3HKM4</accession>
<evidence type="ECO:0000256" key="1">
    <source>
        <dbReference type="ARBA" id="ARBA00008710"/>
    </source>
</evidence>
<proteinExistence type="inferred from homology"/>
<comment type="catalytic activity">
    <reaction evidence="2">
        <text>oxidized coenzyme F420-(gamma-L-Glu)(n) + a quinol + H(+) = reduced coenzyme F420-(gamma-L-Glu)(n) + a quinone</text>
        <dbReference type="Rhea" id="RHEA:39663"/>
        <dbReference type="Rhea" id="RHEA-COMP:12939"/>
        <dbReference type="Rhea" id="RHEA-COMP:14378"/>
        <dbReference type="ChEBI" id="CHEBI:15378"/>
        <dbReference type="ChEBI" id="CHEBI:24646"/>
        <dbReference type="ChEBI" id="CHEBI:132124"/>
        <dbReference type="ChEBI" id="CHEBI:133980"/>
        <dbReference type="ChEBI" id="CHEBI:139511"/>
    </reaction>
</comment>
<dbReference type="NCBIfam" id="TIGR00026">
    <property type="entry name" value="hi_GC_TIGR00026"/>
    <property type="match status" value="1"/>
</dbReference>
<gene>
    <name evidence="3" type="ORF">GCM10009855_23600</name>
</gene>
<evidence type="ECO:0000256" key="2">
    <source>
        <dbReference type="ARBA" id="ARBA00049106"/>
    </source>
</evidence>
<comment type="caution">
    <text evidence="3">The sequence shown here is derived from an EMBL/GenBank/DDBJ whole genome shotgun (WGS) entry which is preliminary data.</text>
</comment>
<protein>
    <submittedName>
        <fullName evidence="3">Nitroreductase/quinone reductase family protein</fullName>
    </submittedName>
</protein>
<dbReference type="PANTHER" id="PTHR39428">
    <property type="entry name" value="F420H(2)-DEPENDENT QUINONE REDUCTASE RV1261C"/>
    <property type="match status" value="1"/>
</dbReference>
<dbReference type="PANTHER" id="PTHR39428:SF1">
    <property type="entry name" value="F420H(2)-DEPENDENT QUINONE REDUCTASE RV1261C"/>
    <property type="match status" value="1"/>
</dbReference>
<evidence type="ECO:0000313" key="4">
    <source>
        <dbReference type="Proteomes" id="UP001501170"/>
    </source>
</evidence>
<evidence type="ECO:0000313" key="3">
    <source>
        <dbReference type="EMBL" id="GAA2382710.1"/>
    </source>
</evidence>
<reference evidence="3 4" key="1">
    <citation type="journal article" date="2019" name="Int. J. Syst. Evol. Microbiol.">
        <title>The Global Catalogue of Microorganisms (GCM) 10K type strain sequencing project: providing services to taxonomists for standard genome sequencing and annotation.</title>
        <authorList>
            <consortium name="The Broad Institute Genomics Platform"/>
            <consortium name="The Broad Institute Genome Sequencing Center for Infectious Disease"/>
            <person name="Wu L."/>
            <person name="Ma J."/>
        </authorList>
    </citation>
    <scope>NUCLEOTIDE SEQUENCE [LARGE SCALE GENOMIC DNA]</scope>
    <source>
        <strain evidence="3 4">JCM 16227</strain>
    </source>
</reference>
<comment type="similarity">
    <text evidence="1">Belongs to the F420H(2)-dependent quinone reductase family.</text>
</comment>
<dbReference type="Gene3D" id="2.30.110.10">
    <property type="entry name" value="Electron Transport, Fmn-binding Protein, Chain A"/>
    <property type="match status" value="1"/>
</dbReference>
<dbReference type="InterPro" id="IPR004378">
    <property type="entry name" value="F420H2_quin_Rdtase"/>
</dbReference>
<name>A0ABN3HKM4_9ACTN</name>
<dbReference type="InterPro" id="IPR012349">
    <property type="entry name" value="Split_barrel_FMN-bd"/>
</dbReference>
<sequence>MGRMKLSDTIASAGAWVLENGHRALLAITGGRFPKRMLGMQTLELHTIGRKSGQRRSTMLTAPIYSADQIVVVASKGGHSDHPDWYKNLAANPDVEVTVDGTTTSWTARRASAEEKSRLWPSIVKINPGYEGYQRKTDRDIPVVILTPRGR</sequence>
<dbReference type="EMBL" id="BAAARB010000012">
    <property type="protein sequence ID" value="GAA2382710.1"/>
    <property type="molecule type" value="Genomic_DNA"/>
</dbReference>
<dbReference type="Pfam" id="PF04075">
    <property type="entry name" value="F420H2_quin_red"/>
    <property type="match status" value="1"/>
</dbReference>
<keyword evidence="4" id="KW-1185">Reference proteome</keyword>
<organism evidence="3 4">
    <name type="scientific">Gordonia cholesterolivorans</name>
    <dbReference type="NCBI Taxonomy" id="559625"/>
    <lineage>
        <taxon>Bacteria</taxon>
        <taxon>Bacillati</taxon>
        <taxon>Actinomycetota</taxon>
        <taxon>Actinomycetes</taxon>
        <taxon>Mycobacteriales</taxon>
        <taxon>Gordoniaceae</taxon>
        <taxon>Gordonia</taxon>
    </lineage>
</organism>